<proteinExistence type="predicted"/>
<dbReference type="EMBL" id="GBRH01267890">
    <property type="protein sequence ID" value="JAD30005.1"/>
    <property type="molecule type" value="Transcribed_RNA"/>
</dbReference>
<evidence type="ECO:0000313" key="1">
    <source>
        <dbReference type="EMBL" id="JAD30005.1"/>
    </source>
</evidence>
<reference evidence="1" key="2">
    <citation type="journal article" date="2015" name="Data Brief">
        <title>Shoot transcriptome of the giant reed, Arundo donax.</title>
        <authorList>
            <person name="Barrero R.A."/>
            <person name="Guerrero F.D."/>
            <person name="Moolhuijzen P."/>
            <person name="Goolsby J.A."/>
            <person name="Tidwell J."/>
            <person name="Bellgard S.E."/>
            <person name="Bellgard M.I."/>
        </authorList>
    </citation>
    <scope>NUCLEOTIDE SEQUENCE</scope>
    <source>
        <tissue evidence="1">Shoot tissue taken approximately 20 cm above the soil surface</tissue>
    </source>
</reference>
<accession>A0A0A8YZS1</accession>
<dbReference type="AlphaFoldDB" id="A0A0A8YZS1"/>
<name>A0A0A8YZS1_ARUDO</name>
<sequence>MVQSFHDVCISQHLQSCHQLCCVNMLP</sequence>
<organism evidence="1">
    <name type="scientific">Arundo donax</name>
    <name type="common">Giant reed</name>
    <name type="synonym">Donax arundinaceus</name>
    <dbReference type="NCBI Taxonomy" id="35708"/>
    <lineage>
        <taxon>Eukaryota</taxon>
        <taxon>Viridiplantae</taxon>
        <taxon>Streptophyta</taxon>
        <taxon>Embryophyta</taxon>
        <taxon>Tracheophyta</taxon>
        <taxon>Spermatophyta</taxon>
        <taxon>Magnoliopsida</taxon>
        <taxon>Liliopsida</taxon>
        <taxon>Poales</taxon>
        <taxon>Poaceae</taxon>
        <taxon>PACMAD clade</taxon>
        <taxon>Arundinoideae</taxon>
        <taxon>Arundineae</taxon>
        <taxon>Arundo</taxon>
    </lineage>
</organism>
<protein>
    <submittedName>
        <fullName evidence="1">Uncharacterized protein</fullName>
    </submittedName>
</protein>
<reference evidence="1" key="1">
    <citation type="submission" date="2014-09" db="EMBL/GenBank/DDBJ databases">
        <authorList>
            <person name="Magalhaes I.L.F."/>
            <person name="Oliveira U."/>
            <person name="Santos F.R."/>
            <person name="Vidigal T.H.D.A."/>
            <person name="Brescovit A.D."/>
            <person name="Santos A.J."/>
        </authorList>
    </citation>
    <scope>NUCLEOTIDE SEQUENCE</scope>
    <source>
        <tissue evidence="1">Shoot tissue taken approximately 20 cm above the soil surface</tissue>
    </source>
</reference>